<evidence type="ECO:0000256" key="1">
    <source>
        <dbReference type="SAM" id="MobiDB-lite"/>
    </source>
</evidence>
<dbReference type="PANTHER" id="PTHR34693">
    <property type="entry name" value="PROTEIN PAR32"/>
    <property type="match status" value="1"/>
</dbReference>
<dbReference type="PANTHER" id="PTHR34693:SF1">
    <property type="entry name" value="PROTEIN PAR32"/>
    <property type="match status" value="1"/>
</dbReference>
<organism evidence="2 3">
    <name type="scientific">Malassezia vespertilionis</name>
    <dbReference type="NCBI Taxonomy" id="2020962"/>
    <lineage>
        <taxon>Eukaryota</taxon>
        <taxon>Fungi</taxon>
        <taxon>Dikarya</taxon>
        <taxon>Basidiomycota</taxon>
        <taxon>Ustilaginomycotina</taxon>
        <taxon>Malasseziomycetes</taxon>
        <taxon>Malasseziales</taxon>
        <taxon>Malasseziaceae</taxon>
        <taxon>Malassezia</taxon>
    </lineage>
</organism>
<name>A0A2N1J8Q5_9BASI</name>
<dbReference type="STRING" id="2020962.A0A2N1J8Q5"/>
<sequence>MTLLDHFPWAKHKPSEEPTTPQERGRPLVSSGRGGAGNIRVASKQAENDTPPPQFRIANAHVGRGGVGNVRSPSRDPLERAKLDQEEQHNMQVEDQLQEEQLRNRVHLLGRGGSGNLPRNISPADEQRGLAKHAPLHVALALEGTERGGW</sequence>
<dbReference type="EMBL" id="KZ454993">
    <property type="protein sequence ID" value="PKI82941.1"/>
    <property type="molecule type" value="Genomic_DNA"/>
</dbReference>
<dbReference type="InterPro" id="IPR022024">
    <property type="entry name" value="DUF3602"/>
</dbReference>
<protein>
    <submittedName>
        <fullName evidence="2">Uncharacterized protein</fullName>
    </submittedName>
</protein>
<gene>
    <name evidence="2" type="ORF">MVES_003254</name>
</gene>
<proteinExistence type="predicted"/>
<evidence type="ECO:0000313" key="3">
    <source>
        <dbReference type="Proteomes" id="UP000232875"/>
    </source>
</evidence>
<dbReference type="InterPro" id="IPR053203">
    <property type="entry name" value="Cisplatin_resist-associated"/>
</dbReference>
<reference evidence="2 3" key="1">
    <citation type="submission" date="2017-10" db="EMBL/GenBank/DDBJ databases">
        <title>A novel species of cold-tolerant Malassezia isolated from bats.</title>
        <authorList>
            <person name="Lorch J.M."/>
            <person name="Palmer J.M."/>
            <person name="Vanderwolf K.J."/>
            <person name="Schmidt K.Z."/>
            <person name="Verant M.L."/>
            <person name="Weller T.J."/>
            <person name="Blehert D.S."/>
        </authorList>
    </citation>
    <scope>NUCLEOTIDE SEQUENCE [LARGE SCALE GENOMIC DNA]</scope>
    <source>
        <strain evidence="2 3">NWHC:44797-103</strain>
    </source>
</reference>
<dbReference type="AlphaFoldDB" id="A0A2N1J8Q5"/>
<dbReference type="Proteomes" id="UP000232875">
    <property type="component" value="Unassembled WGS sequence"/>
</dbReference>
<keyword evidence="3" id="KW-1185">Reference proteome</keyword>
<dbReference type="Pfam" id="PF12223">
    <property type="entry name" value="DUF3602"/>
    <property type="match status" value="1"/>
</dbReference>
<evidence type="ECO:0000313" key="2">
    <source>
        <dbReference type="EMBL" id="PKI82941.1"/>
    </source>
</evidence>
<accession>A0A2N1J8Q5</accession>
<dbReference type="OrthoDB" id="2537432at2759"/>
<feature type="region of interest" description="Disordered" evidence="1">
    <location>
        <begin position="1"/>
        <end position="54"/>
    </location>
</feature>